<dbReference type="AlphaFoldDB" id="A0A2C8FBR8"/>
<keyword evidence="4" id="KW-0804">Transcription</keyword>
<dbReference type="CDD" id="cd08414">
    <property type="entry name" value="PBP2_LTTR_aromatics_like"/>
    <property type="match status" value="1"/>
</dbReference>
<evidence type="ECO:0000256" key="2">
    <source>
        <dbReference type="ARBA" id="ARBA00023015"/>
    </source>
</evidence>
<dbReference type="KEGG" id="pprf:DPRO_2967"/>
<dbReference type="InterPro" id="IPR036390">
    <property type="entry name" value="WH_DNA-bd_sf"/>
</dbReference>
<dbReference type="InterPro" id="IPR000847">
    <property type="entry name" value="LysR_HTH_N"/>
</dbReference>
<dbReference type="SUPFAM" id="SSF53850">
    <property type="entry name" value="Periplasmic binding protein-like II"/>
    <property type="match status" value="1"/>
</dbReference>
<evidence type="ECO:0000313" key="6">
    <source>
        <dbReference type="EMBL" id="SOB59877.1"/>
    </source>
</evidence>
<feature type="domain" description="HTH lysR-type" evidence="5">
    <location>
        <begin position="1"/>
        <end position="58"/>
    </location>
</feature>
<dbReference type="InterPro" id="IPR005119">
    <property type="entry name" value="LysR_subst-bd"/>
</dbReference>
<comment type="similarity">
    <text evidence="1">Belongs to the LysR transcriptional regulatory family.</text>
</comment>
<keyword evidence="2" id="KW-0805">Transcription regulation</keyword>
<name>A0A2C8FBR8_9BACT</name>
<evidence type="ECO:0000256" key="3">
    <source>
        <dbReference type="ARBA" id="ARBA00023125"/>
    </source>
</evidence>
<dbReference type="RefSeq" id="WP_097012677.1">
    <property type="nucleotide sequence ID" value="NZ_LT907975.1"/>
</dbReference>
<dbReference type="EMBL" id="LT907975">
    <property type="protein sequence ID" value="SOB59877.1"/>
    <property type="molecule type" value="Genomic_DNA"/>
</dbReference>
<dbReference type="PANTHER" id="PTHR30346">
    <property type="entry name" value="TRANSCRIPTIONAL DUAL REGULATOR HCAR-RELATED"/>
    <property type="match status" value="1"/>
</dbReference>
<dbReference type="PANTHER" id="PTHR30346:SF0">
    <property type="entry name" value="HCA OPERON TRANSCRIPTIONAL ACTIVATOR HCAR"/>
    <property type="match status" value="1"/>
</dbReference>
<dbReference type="GO" id="GO:0032993">
    <property type="term" value="C:protein-DNA complex"/>
    <property type="evidence" value="ECO:0007669"/>
    <property type="project" value="TreeGrafter"/>
</dbReference>
<dbReference type="FunFam" id="1.10.10.10:FF:000001">
    <property type="entry name" value="LysR family transcriptional regulator"/>
    <property type="match status" value="1"/>
</dbReference>
<dbReference type="GO" id="GO:0003700">
    <property type="term" value="F:DNA-binding transcription factor activity"/>
    <property type="evidence" value="ECO:0007669"/>
    <property type="project" value="InterPro"/>
</dbReference>
<dbReference type="Gene3D" id="3.40.190.10">
    <property type="entry name" value="Periplasmic binding protein-like II"/>
    <property type="match status" value="2"/>
</dbReference>
<evidence type="ECO:0000256" key="1">
    <source>
        <dbReference type="ARBA" id="ARBA00009437"/>
    </source>
</evidence>
<keyword evidence="3" id="KW-0238">DNA-binding</keyword>
<evidence type="ECO:0000313" key="7">
    <source>
        <dbReference type="Proteomes" id="UP000219215"/>
    </source>
</evidence>
<dbReference type="Pfam" id="PF00126">
    <property type="entry name" value="HTH_1"/>
    <property type="match status" value="1"/>
</dbReference>
<dbReference type="Gene3D" id="1.10.10.10">
    <property type="entry name" value="Winged helix-like DNA-binding domain superfamily/Winged helix DNA-binding domain"/>
    <property type="match status" value="1"/>
</dbReference>
<dbReference type="SUPFAM" id="SSF46785">
    <property type="entry name" value="Winged helix' DNA-binding domain"/>
    <property type="match status" value="1"/>
</dbReference>
<dbReference type="Proteomes" id="UP000219215">
    <property type="component" value="Chromosome DPRO"/>
</dbReference>
<dbReference type="OrthoDB" id="5317428at2"/>
<keyword evidence="7" id="KW-1185">Reference proteome</keyword>
<gene>
    <name evidence="6" type="ORF">DPRO_2967</name>
</gene>
<organism evidence="6 7">
    <name type="scientific">Pseudodesulfovibrio profundus</name>
    <dbReference type="NCBI Taxonomy" id="57320"/>
    <lineage>
        <taxon>Bacteria</taxon>
        <taxon>Pseudomonadati</taxon>
        <taxon>Thermodesulfobacteriota</taxon>
        <taxon>Desulfovibrionia</taxon>
        <taxon>Desulfovibrionales</taxon>
        <taxon>Desulfovibrionaceae</taxon>
    </lineage>
</organism>
<dbReference type="Pfam" id="PF03466">
    <property type="entry name" value="LysR_substrate"/>
    <property type="match status" value="1"/>
</dbReference>
<evidence type="ECO:0000259" key="5">
    <source>
        <dbReference type="PROSITE" id="PS50931"/>
    </source>
</evidence>
<reference evidence="7" key="1">
    <citation type="submission" date="2017-09" db="EMBL/GenBank/DDBJ databases">
        <authorList>
            <person name="Regsiter A."/>
            <person name="William W."/>
        </authorList>
    </citation>
    <scope>NUCLEOTIDE SEQUENCE [LARGE SCALE GENOMIC DNA]</scope>
    <source>
        <strain evidence="7">500-1</strain>
    </source>
</reference>
<dbReference type="InterPro" id="IPR036388">
    <property type="entry name" value="WH-like_DNA-bd_sf"/>
</dbReference>
<accession>A0A2C8FBR8</accession>
<sequence>MELRQIKYFIAVAEELHFGKAAQRCHIAQPPLSQQIKRLEEELEVKLLERTSRRVSLTPEGEEFLVRCRDIQDRLTEAVACIQDMAQGLEGMLRIGFIGPASLSQLPMAIRAFREANPNIRLDFSAKSTTEQLPVLRSDRLDIAFVRLFGHDTTGLKSMLFLREPYVLAIPDGHHFSKKDRIDIRDLEGEPLIFNQRIAQPALYRSLIGSFHKAGFMPNIVQEVNTEQSTVALVSTGLGVALVPASSARDKRSGVSFKPLDGDLPQWEITALWKAKNESVILKKFIETLKEFQEIAEEPAIWPR</sequence>
<protein>
    <submittedName>
        <fullName evidence="6">Transcriptional regulator, LysR family</fullName>
    </submittedName>
</protein>
<dbReference type="PRINTS" id="PR00039">
    <property type="entry name" value="HTHLYSR"/>
</dbReference>
<dbReference type="GO" id="GO:0003677">
    <property type="term" value="F:DNA binding"/>
    <property type="evidence" value="ECO:0007669"/>
    <property type="project" value="UniProtKB-KW"/>
</dbReference>
<dbReference type="PROSITE" id="PS50931">
    <property type="entry name" value="HTH_LYSR"/>
    <property type="match status" value="1"/>
</dbReference>
<proteinExistence type="inferred from homology"/>
<evidence type="ECO:0000256" key="4">
    <source>
        <dbReference type="ARBA" id="ARBA00023163"/>
    </source>
</evidence>